<feature type="region of interest" description="Disordered" evidence="1">
    <location>
        <begin position="47"/>
        <end position="76"/>
    </location>
</feature>
<comment type="caution">
    <text evidence="2">The sequence shown here is derived from an EMBL/GenBank/DDBJ whole genome shotgun (WGS) entry which is preliminary data.</text>
</comment>
<sequence length="130" mass="13905">MHGNLLTVARPARRIMALLPARARQGRSRLALHAPKGAETPFGRLARAGALQARQHGPDEGGLQGEATGPGPLSPRQQGMIIANFDILRWADRELIAGVLAGLLQTKTKASASSAHRPVDRRHGCATRRT</sequence>
<proteinExistence type="predicted"/>
<gene>
    <name evidence="2" type="ORF">AQZ52_17815</name>
</gene>
<reference evidence="2 3" key="1">
    <citation type="submission" date="2015-10" db="EMBL/GenBank/DDBJ databases">
        <title>Draft genome sequence of Novosphingobium fuchskuhlense DSM 25065 isolated from a surface water sample of the southwest basin of Lake Grosse Fuchskuhle.</title>
        <authorList>
            <person name="Ruckert C."/>
            <person name="Winkler A."/>
            <person name="Glaeser J."/>
            <person name="Grossart H.-P."/>
            <person name="Kalinowski J."/>
            <person name="Glaeser S."/>
        </authorList>
    </citation>
    <scope>NUCLEOTIDE SEQUENCE [LARGE SCALE GENOMIC DNA]</scope>
    <source>
        <strain evidence="2 3">FNE08-7</strain>
    </source>
</reference>
<evidence type="ECO:0000313" key="3">
    <source>
        <dbReference type="Proteomes" id="UP000058012"/>
    </source>
</evidence>
<organism evidence="2 3">
    <name type="scientific">Novosphingobium fuchskuhlense</name>
    <dbReference type="NCBI Taxonomy" id="1117702"/>
    <lineage>
        <taxon>Bacteria</taxon>
        <taxon>Pseudomonadati</taxon>
        <taxon>Pseudomonadota</taxon>
        <taxon>Alphaproteobacteria</taxon>
        <taxon>Sphingomonadales</taxon>
        <taxon>Sphingomonadaceae</taxon>
        <taxon>Novosphingobium</taxon>
    </lineage>
</organism>
<evidence type="ECO:0000313" key="2">
    <source>
        <dbReference type="EMBL" id="KUR69957.1"/>
    </source>
</evidence>
<name>A0A117USB9_9SPHN</name>
<protein>
    <submittedName>
        <fullName evidence="2">Uncharacterized protein</fullName>
    </submittedName>
</protein>
<feature type="region of interest" description="Disordered" evidence="1">
    <location>
        <begin position="108"/>
        <end position="130"/>
    </location>
</feature>
<dbReference type="AlphaFoldDB" id="A0A117USB9"/>
<keyword evidence="3" id="KW-1185">Reference proteome</keyword>
<accession>A0A117USB9</accession>
<dbReference type="EMBL" id="LLZS01000011">
    <property type="protein sequence ID" value="KUR69957.1"/>
    <property type="molecule type" value="Genomic_DNA"/>
</dbReference>
<dbReference type="Proteomes" id="UP000058012">
    <property type="component" value="Unassembled WGS sequence"/>
</dbReference>
<evidence type="ECO:0000256" key="1">
    <source>
        <dbReference type="SAM" id="MobiDB-lite"/>
    </source>
</evidence>